<dbReference type="SUPFAM" id="SSF53098">
    <property type="entry name" value="Ribonuclease H-like"/>
    <property type="match status" value="1"/>
</dbReference>
<reference evidence="2" key="1">
    <citation type="submission" date="2020-04" db="EMBL/GenBank/DDBJ databases">
        <authorList>
            <person name="Zhang T."/>
        </authorList>
    </citation>
    <scope>NUCLEOTIDE SEQUENCE</scope>
    <source>
        <strain evidence="2">HKST-UBA02</strain>
    </source>
</reference>
<evidence type="ECO:0000313" key="2">
    <source>
        <dbReference type="EMBL" id="MCA9759250.1"/>
    </source>
</evidence>
<organism evidence="2 3">
    <name type="scientific">Eiseniibacteriota bacterium</name>
    <dbReference type="NCBI Taxonomy" id="2212470"/>
    <lineage>
        <taxon>Bacteria</taxon>
        <taxon>Candidatus Eiseniibacteriota</taxon>
    </lineage>
</organism>
<dbReference type="NCBIfam" id="NF033516">
    <property type="entry name" value="transpos_IS3"/>
    <property type="match status" value="1"/>
</dbReference>
<evidence type="ECO:0000259" key="1">
    <source>
        <dbReference type="PROSITE" id="PS50994"/>
    </source>
</evidence>
<dbReference type="Pfam" id="PF13683">
    <property type="entry name" value="rve_3"/>
    <property type="match status" value="1"/>
</dbReference>
<gene>
    <name evidence="2" type="ORF">KDA27_25890</name>
</gene>
<feature type="domain" description="Integrase catalytic" evidence="1">
    <location>
        <begin position="114"/>
        <end position="284"/>
    </location>
</feature>
<dbReference type="Gene3D" id="3.30.420.10">
    <property type="entry name" value="Ribonuclease H-like superfamily/Ribonuclease H"/>
    <property type="match status" value="1"/>
</dbReference>
<dbReference type="GO" id="GO:0015074">
    <property type="term" value="P:DNA integration"/>
    <property type="evidence" value="ECO:0007669"/>
    <property type="project" value="InterPro"/>
</dbReference>
<dbReference type="PANTHER" id="PTHR46889">
    <property type="entry name" value="TRANSPOSASE INSF FOR INSERTION SEQUENCE IS3B-RELATED"/>
    <property type="match status" value="1"/>
</dbReference>
<comment type="caution">
    <text evidence="2">The sequence shown here is derived from an EMBL/GenBank/DDBJ whole genome shotgun (WGS) entry which is preliminary data.</text>
</comment>
<sequence>MSLTTSSGKATVGQVCEAFGISRQAYYAARKAPAVKTSDRRPERRGPWVADATLCDQIRDVVAEFPAWGVRKVWAYLRRLGTIVSRKRVWKRMRAMGLTLPPVSERTPDVPRGQVAVPDSNRRWATDLTTVWTAEDGTLALVPVIDCGDRVVFEVAVTKSQEAPAVLGPVEQSLEAAFGSREGVPNGLELRSDHGPQYTGSDCEKLCRDWRVDHTFAPVGRPTGNAVAERFIQTLKVELIWTRDWRNAEELREAIDQWLRIYNEVRPHEALDWMTPAEKRADNLGIEVNLAA</sequence>
<dbReference type="InterPro" id="IPR036397">
    <property type="entry name" value="RNaseH_sf"/>
</dbReference>
<protein>
    <submittedName>
        <fullName evidence="2">IS3 family transposase</fullName>
    </submittedName>
</protein>
<dbReference type="Proteomes" id="UP000739538">
    <property type="component" value="Unassembled WGS sequence"/>
</dbReference>
<dbReference type="InterPro" id="IPR025948">
    <property type="entry name" value="HTH-like_dom"/>
</dbReference>
<dbReference type="InterPro" id="IPR001584">
    <property type="entry name" value="Integrase_cat-core"/>
</dbReference>
<name>A0A956NH33_UNCEI</name>
<evidence type="ECO:0000313" key="3">
    <source>
        <dbReference type="Proteomes" id="UP000739538"/>
    </source>
</evidence>
<dbReference type="InterPro" id="IPR012337">
    <property type="entry name" value="RNaseH-like_sf"/>
</dbReference>
<dbReference type="PROSITE" id="PS50994">
    <property type="entry name" value="INTEGRASE"/>
    <property type="match status" value="1"/>
</dbReference>
<dbReference type="GO" id="GO:0003676">
    <property type="term" value="F:nucleic acid binding"/>
    <property type="evidence" value="ECO:0007669"/>
    <property type="project" value="InterPro"/>
</dbReference>
<reference evidence="2" key="2">
    <citation type="journal article" date="2021" name="Microbiome">
        <title>Successional dynamics and alternative stable states in a saline activated sludge microbial community over 9 years.</title>
        <authorList>
            <person name="Wang Y."/>
            <person name="Ye J."/>
            <person name="Ju F."/>
            <person name="Liu L."/>
            <person name="Boyd J.A."/>
            <person name="Deng Y."/>
            <person name="Parks D.H."/>
            <person name="Jiang X."/>
            <person name="Yin X."/>
            <person name="Woodcroft B.J."/>
            <person name="Tyson G.W."/>
            <person name="Hugenholtz P."/>
            <person name="Polz M.F."/>
            <person name="Zhang T."/>
        </authorList>
    </citation>
    <scope>NUCLEOTIDE SEQUENCE</scope>
    <source>
        <strain evidence="2">HKST-UBA02</strain>
    </source>
</reference>
<dbReference type="EMBL" id="JAGQHS010000296">
    <property type="protein sequence ID" value="MCA9759250.1"/>
    <property type="molecule type" value="Genomic_DNA"/>
</dbReference>
<accession>A0A956NH33</accession>
<dbReference type="PANTHER" id="PTHR46889:SF4">
    <property type="entry name" value="TRANSPOSASE INSO FOR INSERTION SEQUENCE ELEMENT IS911B-RELATED"/>
    <property type="match status" value="1"/>
</dbReference>
<proteinExistence type="predicted"/>
<dbReference type="InterPro" id="IPR050900">
    <property type="entry name" value="Transposase_IS3/IS150/IS904"/>
</dbReference>
<dbReference type="AlphaFoldDB" id="A0A956NH33"/>
<dbReference type="Pfam" id="PF13276">
    <property type="entry name" value="HTH_21"/>
    <property type="match status" value="1"/>
</dbReference>
<dbReference type="InterPro" id="IPR048020">
    <property type="entry name" value="Transpos_IS3"/>
</dbReference>